<dbReference type="SUPFAM" id="SSF50911">
    <property type="entry name" value="Mannose 6-phosphate receptor domain"/>
    <property type="match status" value="1"/>
</dbReference>
<organism evidence="9 10">
    <name type="scientific">Entomortierella parvispora</name>
    <dbReference type="NCBI Taxonomy" id="205924"/>
    <lineage>
        <taxon>Eukaryota</taxon>
        <taxon>Fungi</taxon>
        <taxon>Fungi incertae sedis</taxon>
        <taxon>Mucoromycota</taxon>
        <taxon>Mortierellomycotina</taxon>
        <taxon>Mortierellomycetes</taxon>
        <taxon>Mortierellales</taxon>
        <taxon>Mortierellaceae</taxon>
        <taxon>Entomortierella</taxon>
    </lineage>
</organism>
<dbReference type="OrthoDB" id="28322at2759"/>
<dbReference type="Pfam" id="PF13015">
    <property type="entry name" value="PRKCSH_1"/>
    <property type="match status" value="1"/>
</dbReference>
<keyword evidence="3" id="KW-0256">Endoplasmic reticulum</keyword>
<keyword evidence="9" id="KW-0418">Kinase</keyword>
<feature type="signal peptide" evidence="7">
    <location>
        <begin position="1"/>
        <end position="21"/>
    </location>
</feature>
<sequence length="585" mass="65684">MKTLVLFIPVVMALGLTFAEAESSQNRDIRGVAPSKLKNFIPDSNGNWRCLDGSKTIPFSAINDDYCDCPDGSDEPGTSACGTGYFYCVNKGHVPSYIKTNRLNDGVCDPQCCDGSDEFDGRIHCPNICDEVGAEAKVERQRLRKLQKEGSKIRKGYVEYGRNSKKRLQDQLEKLLAKSEVVQLKSSEAKAVLDNEKIKQDEFMESTKAEREAARRIQLEPIIAEQDKRLEHAKTIKSHFRSVMDELKEGHNKNYHDLAVKSTISGYDEYLAEIVEAEEEPASGEAVEITSDKQYKNSLAQTYETRKDIGRMFQLLKAMKEGYNTEYNDEAVLKALSALDSFAPSWVDEQNEFVGEESLVIPEAIPVETQESSGSGQDKSQTVFSSIYDQVRSRAKSVGLGFLFGKKKSDLELAQEAYNNASDEERRIQQEIEDVNRKMKVDYGKDESFAKLVDQCFEFKDREYTYSVCLFGNAAQKSDSSNTSLGSFSGWEGDDHRVQMYTGGLKCWNGPERSVKMVLSCGAVNEIISVTEPEKCEYLYNFKTPAVCEAVDETSEIQEDIDIIPEPTMPGETLTQDATKKHDEL</sequence>
<feature type="chain" id="PRO_5040184727" description="Glucosidase 2 subunit beta" evidence="7">
    <location>
        <begin position="22"/>
        <end position="585"/>
    </location>
</feature>
<accession>A0A9P3HBL3</accession>
<evidence type="ECO:0000256" key="4">
    <source>
        <dbReference type="ARBA" id="ARBA00023157"/>
    </source>
</evidence>
<feature type="coiled-coil region" evidence="5">
    <location>
        <begin position="129"/>
        <end position="185"/>
    </location>
</feature>
<feature type="region of interest" description="Disordered" evidence="6">
    <location>
        <begin position="565"/>
        <end position="585"/>
    </location>
</feature>
<keyword evidence="4" id="KW-1015">Disulfide bond</keyword>
<dbReference type="AlphaFoldDB" id="A0A9P3HBL3"/>
<evidence type="ECO:0000256" key="7">
    <source>
        <dbReference type="SAM" id="SignalP"/>
    </source>
</evidence>
<dbReference type="Pfam" id="PF12999">
    <property type="entry name" value="PRKCSH-like"/>
    <property type="match status" value="1"/>
</dbReference>
<evidence type="ECO:0000256" key="3">
    <source>
        <dbReference type="ARBA" id="ARBA00022824"/>
    </source>
</evidence>
<evidence type="ECO:0000256" key="5">
    <source>
        <dbReference type="SAM" id="Coils"/>
    </source>
</evidence>
<reference evidence="9" key="1">
    <citation type="submission" date="2021-11" db="EMBL/GenBank/DDBJ databases">
        <authorList>
            <person name="Herlambang A."/>
            <person name="Guo Y."/>
            <person name="Takashima Y."/>
            <person name="Nishizawa T."/>
        </authorList>
    </citation>
    <scope>NUCLEOTIDE SEQUENCE</scope>
    <source>
        <strain evidence="9">E1425</strain>
    </source>
</reference>
<reference evidence="9" key="2">
    <citation type="journal article" date="2022" name="Microbiol. Resour. Announc.">
        <title>Whole-Genome Sequence of Entomortierella parvispora E1425, a Mucoromycotan Fungus Associated with Burkholderiaceae-Related Endosymbiotic Bacteria.</title>
        <authorList>
            <person name="Herlambang A."/>
            <person name="Guo Y."/>
            <person name="Takashima Y."/>
            <person name="Narisawa K."/>
            <person name="Ohta H."/>
            <person name="Nishizawa T."/>
        </authorList>
    </citation>
    <scope>NUCLEOTIDE SEQUENCE</scope>
    <source>
        <strain evidence="9">E1425</strain>
    </source>
</reference>
<dbReference type="InterPro" id="IPR036607">
    <property type="entry name" value="PRKCSH"/>
</dbReference>
<keyword evidence="2 7" id="KW-0732">Signal</keyword>
<dbReference type="PANTHER" id="PTHR12630">
    <property type="entry name" value="N-LINKED OLIGOSACCHARIDE PROCESSING"/>
    <property type="match status" value="1"/>
</dbReference>
<dbReference type="PANTHER" id="PTHR12630:SF1">
    <property type="entry name" value="GLUCOSIDASE 2 SUBUNIT BETA"/>
    <property type="match status" value="1"/>
</dbReference>
<evidence type="ECO:0000313" key="10">
    <source>
        <dbReference type="Proteomes" id="UP000827284"/>
    </source>
</evidence>
<evidence type="ECO:0000313" key="9">
    <source>
        <dbReference type="EMBL" id="GJJ73591.1"/>
    </source>
</evidence>
<evidence type="ECO:0000256" key="2">
    <source>
        <dbReference type="ARBA" id="ARBA00022729"/>
    </source>
</evidence>
<evidence type="ECO:0000256" key="1">
    <source>
        <dbReference type="ARBA" id="ARBA00022387"/>
    </source>
</evidence>
<dbReference type="InterPro" id="IPR044865">
    <property type="entry name" value="MRH_dom"/>
</dbReference>
<dbReference type="GO" id="GO:0016301">
    <property type="term" value="F:kinase activity"/>
    <property type="evidence" value="ECO:0007669"/>
    <property type="project" value="UniProtKB-KW"/>
</dbReference>
<feature type="coiled-coil region" evidence="5">
    <location>
        <begin position="411"/>
        <end position="438"/>
    </location>
</feature>
<dbReference type="EMBL" id="BQFW01000008">
    <property type="protein sequence ID" value="GJJ73591.1"/>
    <property type="molecule type" value="Genomic_DNA"/>
</dbReference>
<dbReference type="PROSITE" id="PS51914">
    <property type="entry name" value="MRH"/>
    <property type="match status" value="1"/>
</dbReference>
<dbReference type="Gene3D" id="2.70.130.10">
    <property type="entry name" value="Mannose-6-phosphate receptor binding domain"/>
    <property type="match status" value="1"/>
</dbReference>
<protein>
    <recommendedName>
        <fullName evidence="1">Glucosidase 2 subunit beta</fullName>
    </recommendedName>
</protein>
<feature type="domain" description="MRH" evidence="8">
    <location>
        <begin position="454"/>
        <end position="550"/>
    </location>
</feature>
<dbReference type="InterPro" id="IPR039794">
    <property type="entry name" value="Gtb1-like"/>
</dbReference>
<gene>
    <name evidence="9" type="ORF">EMPS_05949</name>
</gene>
<dbReference type="GO" id="GO:0006491">
    <property type="term" value="P:N-glycan processing"/>
    <property type="evidence" value="ECO:0007669"/>
    <property type="project" value="TreeGrafter"/>
</dbReference>
<keyword evidence="5" id="KW-0175">Coiled coil</keyword>
<keyword evidence="9" id="KW-0808">Transferase</keyword>
<evidence type="ECO:0000259" key="8">
    <source>
        <dbReference type="PROSITE" id="PS51914"/>
    </source>
</evidence>
<name>A0A9P3HBL3_9FUNG</name>
<dbReference type="InterPro" id="IPR009011">
    <property type="entry name" value="Man6P_isomerase_rcpt-bd_dom_sf"/>
</dbReference>
<proteinExistence type="predicted"/>
<dbReference type="InterPro" id="IPR028146">
    <property type="entry name" value="PRKCSH_N"/>
</dbReference>
<keyword evidence="10" id="KW-1185">Reference proteome</keyword>
<dbReference type="GO" id="GO:0017177">
    <property type="term" value="C:glucosidase II complex"/>
    <property type="evidence" value="ECO:0007669"/>
    <property type="project" value="TreeGrafter"/>
</dbReference>
<dbReference type="Proteomes" id="UP000827284">
    <property type="component" value="Unassembled WGS sequence"/>
</dbReference>
<evidence type="ECO:0000256" key="6">
    <source>
        <dbReference type="SAM" id="MobiDB-lite"/>
    </source>
</evidence>
<comment type="caution">
    <text evidence="9">The sequence shown here is derived from an EMBL/GenBank/DDBJ whole genome shotgun (WGS) entry which is preliminary data.</text>
</comment>